<dbReference type="EMBL" id="JAWQEG010000453">
    <property type="protein sequence ID" value="KAK3889925.1"/>
    <property type="molecule type" value="Genomic_DNA"/>
</dbReference>
<name>A0AAE1GDK9_PETCI</name>
<keyword evidence="3" id="KW-1185">Reference proteome</keyword>
<evidence type="ECO:0000256" key="1">
    <source>
        <dbReference type="SAM" id="MobiDB-lite"/>
    </source>
</evidence>
<gene>
    <name evidence="2" type="ORF">Pcinc_006079</name>
</gene>
<organism evidence="2 3">
    <name type="scientific">Petrolisthes cinctipes</name>
    <name type="common">Flat porcelain crab</name>
    <dbReference type="NCBI Taxonomy" id="88211"/>
    <lineage>
        <taxon>Eukaryota</taxon>
        <taxon>Metazoa</taxon>
        <taxon>Ecdysozoa</taxon>
        <taxon>Arthropoda</taxon>
        <taxon>Crustacea</taxon>
        <taxon>Multicrustacea</taxon>
        <taxon>Malacostraca</taxon>
        <taxon>Eumalacostraca</taxon>
        <taxon>Eucarida</taxon>
        <taxon>Decapoda</taxon>
        <taxon>Pleocyemata</taxon>
        <taxon>Anomura</taxon>
        <taxon>Galatheoidea</taxon>
        <taxon>Porcellanidae</taxon>
        <taxon>Petrolisthes</taxon>
    </lineage>
</organism>
<reference evidence="2" key="1">
    <citation type="submission" date="2023-10" db="EMBL/GenBank/DDBJ databases">
        <title>Genome assemblies of two species of porcelain crab, Petrolisthes cinctipes and Petrolisthes manimaculis (Anomura: Porcellanidae).</title>
        <authorList>
            <person name="Angst P."/>
        </authorList>
    </citation>
    <scope>NUCLEOTIDE SEQUENCE</scope>
    <source>
        <strain evidence="2">PB745_01</strain>
        <tissue evidence="2">Gill</tissue>
    </source>
</reference>
<proteinExistence type="predicted"/>
<dbReference type="AlphaFoldDB" id="A0AAE1GDK9"/>
<feature type="region of interest" description="Disordered" evidence="1">
    <location>
        <begin position="1"/>
        <end position="24"/>
    </location>
</feature>
<sequence>MQLGMVMSNTEEENQQFQLQGEAARSPYNSQTRGMVLQVYQYLRIGSPLMCEADLEAKTVAATGVSVRTLQRIKK</sequence>
<dbReference type="Proteomes" id="UP001286313">
    <property type="component" value="Unassembled WGS sequence"/>
</dbReference>
<accession>A0AAE1GDK9</accession>
<evidence type="ECO:0000313" key="3">
    <source>
        <dbReference type="Proteomes" id="UP001286313"/>
    </source>
</evidence>
<protein>
    <submittedName>
        <fullName evidence="2">Uncharacterized protein</fullName>
    </submittedName>
</protein>
<evidence type="ECO:0000313" key="2">
    <source>
        <dbReference type="EMBL" id="KAK3889925.1"/>
    </source>
</evidence>
<comment type="caution">
    <text evidence="2">The sequence shown here is derived from an EMBL/GenBank/DDBJ whole genome shotgun (WGS) entry which is preliminary data.</text>
</comment>